<dbReference type="STRING" id="762903.Pedsa_3063"/>
<organism evidence="2 3">
    <name type="scientific">Pseudopedobacter saltans (strain ATCC 51119 / DSM 12145 / JCM 21818 / CCUG 39354 / LMG 10337 / NBRC 100064 / NCIMB 13643)</name>
    <name type="common">Pedobacter saltans</name>
    <dbReference type="NCBI Taxonomy" id="762903"/>
    <lineage>
        <taxon>Bacteria</taxon>
        <taxon>Pseudomonadati</taxon>
        <taxon>Bacteroidota</taxon>
        <taxon>Sphingobacteriia</taxon>
        <taxon>Sphingobacteriales</taxon>
        <taxon>Sphingobacteriaceae</taxon>
        <taxon>Pseudopedobacter</taxon>
    </lineage>
</organism>
<dbReference type="Proteomes" id="UP000000310">
    <property type="component" value="Chromosome"/>
</dbReference>
<protein>
    <submittedName>
        <fullName evidence="2">Uncharacterized protein</fullName>
    </submittedName>
</protein>
<dbReference type="eggNOG" id="COG1331">
    <property type="taxonomic scope" value="Bacteria"/>
</dbReference>
<dbReference type="EMBL" id="CP002545">
    <property type="protein sequence ID" value="ADY53602.1"/>
    <property type="molecule type" value="Genomic_DNA"/>
</dbReference>
<feature type="signal peptide" evidence="1">
    <location>
        <begin position="1"/>
        <end position="20"/>
    </location>
</feature>
<feature type="chain" id="PRO_5003260101" evidence="1">
    <location>
        <begin position="21"/>
        <end position="671"/>
    </location>
</feature>
<reference evidence="2 3" key="1">
    <citation type="journal article" date="2011" name="Stand. Genomic Sci.">
        <title>Complete genome sequence of the gliding, heparinolytic Pedobacter saltans type strain (113).</title>
        <authorList>
            <person name="Liolios K."/>
            <person name="Sikorski J."/>
            <person name="Lu M."/>
            <person name="Nolan M."/>
            <person name="Lapidus A."/>
            <person name="Lucas S."/>
            <person name="Hammon N."/>
            <person name="Deshpande S."/>
            <person name="Cheng J.F."/>
            <person name="Tapia R."/>
            <person name="Han C."/>
            <person name="Goodwin L."/>
            <person name="Pitluck S."/>
            <person name="Huntemann M."/>
            <person name="Ivanova N."/>
            <person name="Pagani I."/>
            <person name="Mavromatis K."/>
            <person name="Ovchinikova G."/>
            <person name="Pati A."/>
            <person name="Chen A."/>
            <person name="Palaniappan K."/>
            <person name="Land M."/>
            <person name="Hauser L."/>
            <person name="Brambilla E.M."/>
            <person name="Kotsyurbenko O."/>
            <person name="Rohde M."/>
            <person name="Tindall B.J."/>
            <person name="Abt B."/>
            <person name="Goker M."/>
            <person name="Detter J.C."/>
            <person name="Woyke T."/>
            <person name="Bristow J."/>
            <person name="Eisen J.A."/>
            <person name="Markowitz V."/>
            <person name="Hugenholtz P."/>
            <person name="Klenk H.P."/>
            <person name="Kyrpides N.C."/>
        </authorList>
    </citation>
    <scope>NUCLEOTIDE SEQUENCE [LARGE SCALE GENOMIC DNA]</scope>
    <source>
        <strain evidence="3">ATCC 51119 / DSM 12145 / JCM 21818 / LMG 10337 / NBRC 100064 / NCIMB 13643</strain>
    </source>
</reference>
<dbReference type="HOGENOM" id="CLU_026003_0_0_10"/>
<dbReference type="SUPFAM" id="SSF48208">
    <property type="entry name" value="Six-hairpin glycosidases"/>
    <property type="match status" value="1"/>
</dbReference>
<dbReference type="KEGG" id="psn:Pedsa_3063"/>
<dbReference type="RefSeq" id="WP_013634087.1">
    <property type="nucleotide sequence ID" value="NC_015177.1"/>
</dbReference>
<reference evidence="3" key="2">
    <citation type="submission" date="2011-02" db="EMBL/GenBank/DDBJ databases">
        <title>The complete genome of Pedobacter saltans DSM 12145.</title>
        <authorList>
            <consortium name="US DOE Joint Genome Institute (JGI-PGF)"/>
            <person name="Lucas S."/>
            <person name="Copeland A."/>
            <person name="Lapidus A."/>
            <person name="Bruce D."/>
            <person name="Goodwin L."/>
            <person name="Pitluck S."/>
            <person name="Kyrpides N."/>
            <person name="Mavromatis K."/>
            <person name="Pagani I."/>
            <person name="Ivanova N."/>
            <person name="Ovchinnikova G."/>
            <person name="Lu M."/>
            <person name="Detter J.C."/>
            <person name="Han C."/>
            <person name="Land M."/>
            <person name="Hauser L."/>
            <person name="Markowitz V."/>
            <person name="Cheng J.-F."/>
            <person name="Hugenholtz P."/>
            <person name="Woyke T."/>
            <person name="Wu D."/>
            <person name="Tindall B."/>
            <person name="Pomrenke H.G."/>
            <person name="Brambilla E."/>
            <person name="Klenk H.-P."/>
            <person name="Eisen J.A."/>
        </authorList>
    </citation>
    <scope>NUCLEOTIDE SEQUENCE [LARGE SCALE GENOMIC DNA]</scope>
    <source>
        <strain evidence="3">ATCC 51119 / DSM 12145 / JCM 21818 / LMG 10337 / NBRC 100064 / NCIMB 13643</strain>
    </source>
</reference>
<sequence>MKTKLLLAFMLACGHLVSKAQETKVQYSISLKTPGNEAKTYNLQNNSNGTLTAQENIPVEIRQQITSNGETTRIEVNINAREEVYYSFEEVFNIASFEHQDCQFFMPGFWYHKNLRSPKEAPSFATSDSWQVREDRLSTPLTGIFNEKNGDFYTVIRLDQLNNESLTTHNTGEVILNGKTDLGFTGFRNINGSSALVFGFPYNEAPKTYIRKLTLIPAVKAFEKLEKGGSRKLTWEIRKGKAKDYADFIAKAWAYSFDTKKPQPVNNAYTTVEAKRILTNFFKESYVDQYDLKYYSGVELRTDDCKSTGIAEVGFVGRVLLNAYNALEYGEQNNDQQLVSNAKAIFDSYLTHGFTSAGFFREVVDFVRNKEEHIYSIRRQSEGAFAILNYLNYEKKKGRKHPEWENRVKTLLSNFAKLQKPDGSFPRKFDNDLQIKDASGGSTPSATLPLTMAYAYFKDKKYLEQAKRTAVYLKKEIISKSDYFSSTLDANCEDKEASLYASTAMYYLAMVSSGKERQHYTDLCSKAAYFCLTWYYTWDVPFAQGQMLGDVGFQSRGWGNVSVENNHIDVFIFEFATVLDWLALQRKEDRFSKFSSVIKSSMLQLMPVKDHMFNIAKVGYYPEVVQHTNWDYGKNGKGFYNDIFAPGWTVASLWQMLSPTRVEDFFKPTKK</sequence>
<evidence type="ECO:0000256" key="1">
    <source>
        <dbReference type="SAM" id="SignalP"/>
    </source>
</evidence>
<evidence type="ECO:0000313" key="3">
    <source>
        <dbReference type="Proteomes" id="UP000000310"/>
    </source>
</evidence>
<accession>F0SA38</accession>
<keyword evidence="3" id="KW-1185">Reference proteome</keyword>
<dbReference type="InterPro" id="IPR008928">
    <property type="entry name" value="6-hairpin_glycosidase_sf"/>
</dbReference>
<dbReference type="OrthoDB" id="1392261at2"/>
<gene>
    <name evidence="2" type="ordered locus">Pedsa_3063</name>
</gene>
<keyword evidence="1" id="KW-0732">Signal</keyword>
<proteinExistence type="predicted"/>
<dbReference type="GO" id="GO:0005975">
    <property type="term" value="P:carbohydrate metabolic process"/>
    <property type="evidence" value="ECO:0007669"/>
    <property type="project" value="InterPro"/>
</dbReference>
<evidence type="ECO:0000313" key="2">
    <source>
        <dbReference type="EMBL" id="ADY53602.1"/>
    </source>
</evidence>
<dbReference type="AlphaFoldDB" id="F0SA38"/>
<name>F0SA38_PSESL</name>